<proteinExistence type="predicted"/>
<dbReference type="EMBL" id="CM000761">
    <property type="protein sequence ID" value="KXG37050.1"/>
    <property type="molecule type" value="Genomic_DNA"/>
</dbReference>
<protein>
    <submittedName>
        <fullName evidence="1">Uncharacterized protein</fullName>
    </submittedName>
</protein>
<dbReference type="Gramene" id="KXG37050">
    <property type="protein sequence ID" value="KXG37050"/>
    <property type="gene ID" value="SORBI_3002G431400"/>
</dbReference>
<name>A0A1B6QGM9_SORBI</name>
<organism evidence="1 2">
    <name type="scientific">Sorghum bicolor</name>
    <name type="common">Sorghum</name>
    <name type="synonym">Sorghum vulgare</name>
    <dbReference type="NCBI Taxonomy" id="4558"/>
    <lineage>
        <taxon>Eukaryota</taxon>
        <taxon>Viridiplantae</taxon>
        <taxon>Streptophyta</taxon>
        <taxon>Embryophyta</taxon>
        <taxon>Tracheophyta</taxon>
        <taxon>Spermatophyta</taxon>
        <taxon>Magnoliopsida</taxon>
        <taxon>Liliopsida</taxon>
        <taxon>Poales</taxon>
        <taxon>Poaceae</taxon>
        <taxon>PACMAD clade</taxon>
        <taxon>Panicoideae</taxon>
        <taxon>Andropogonodae</taxon>
        <taxon>Andropogoneae</taxon>
        <taxon>Sorghinae</taxon>
        <taxon>Sorghum</taxon>
    </lineage>
</organism>
<evidence type="ECO:0000313" key="2">
    <source>
        <dbReference type="Proteomes" id="UP000000768"/>
    </source>
</evidence>
<keyword evidence="2" id="KW-1185">Reference proteome</keyword>
<gene>
    <name evidence="1" type="ORF">SORBI_3002G431400</name>
</gene>
<accession>A0A1B6QGM9</accession>
<sequence>METGHLEASGPLKPYRPSCCLRPHLTVPASIPSPLSRRSPLVVLVDLAGPPLFCPSLPPSACPVDLRRSWCSCGGLPLHPPLLRRICVDVCSDLGFGVSTPSAPPVSAALSVFSGPLSFLVCLCPMCFPLSSPMICFVCFGVCSDLGVGVSTPSAPPVSAALSVISGPLSFLVSALKVRGALHLCLVGSISI</sequence>
<evidence type="ECO:0000313" key="1">
    <source>
        <dbReference type="EMBL" id="KXG37050.1"/>
    </source>
</evidence>
<reference evidence="1 2" key="1">
    <citation type="journal article" date="2009" name="Nature">
        <title>The Sorghum bicolor genome and the diversification of grasses.</title>
        <authorList>
            <person name="Paterson A.H."/>
            <person name="Bowers J.E."/>
            <person name="Bruggmann R."/>
            <person name="Dubchak I."/>
            <person name="Grimwood J."/>
            <person name="Gundlach H."/>
            <person name="Haberer G."/>
            <person name="Hellsten U."/>
            <person name="Mitros T."/>
            <person name="Poliakov A."/>
            <person name="Schmutz J."/>
            <person name="Spannagl M."/>
            <person name="Tang H."/>
            <person name="Wang X."/>
            <person name="Wicker T."/>
            <person name="Bharti A.K."/>
            <person name="Chapman J."/>
            <person name="Feltus F.A."/>
            <person name="Gowik U."/>
            <person name="Grigoriev I.V."/>
            <person name="Lyons E."/>
            <person name="Maher C.A."/>
            <person name="Martis M."/>
            <person name="Narechania A."/>
            <person name="Otillar R.P."/>
            <person name="Penning B.W."/>
            <person name="Salamov A.A."/>
            <person name="Wang Y."/>
            <person name="Zhang L."/>
            <person name="Carpita N.C."/>
            <person name="Freeling M."/>
            <person name="Gingle A.R."/>
            <person name="Hash C.T."/>
            <person name="Keller B."/>
            <person name="Klein P."/>
            <person name="Kresovich S."/>
            <person name="McCann M.C."/>
            <person name="Ming R."/>
            <person name="Peterson D.G."/>
            <person name="Mehboob-ur-Rahman"/>
            <person name="Ware D."/>
            <person name="Westhoff P."/>
            <person name="Mayer K.F."/>
            <person name="Messing J."/>
            <person name="Rokhsar D.S."/>
        </authorList>
    </citation>
    <scope>NUCLEOTIDE SEQUENCE [LARGE SCALE GENOMIC DNA]</scope>
    <source>
        <strain evidence="2">cv. BTx623</strain>
    </source>
</reference>
<dbReference type="InParanoid" id="A0A1B6QGM9"/>
<reference evidence="2" key="2">
    <citation type="journal article" date="2018" name="Plant J.">
        <title>The Sorghum bicolor reference genome: improved assembly, gene annotations, a transcriptome atlas, and signatures of genome organization.</title>
        <authorList>
            <person name="McCormick R.F."/>
            <person name="Truong S.K."/>
            <person name="Sreedasyam A."/>
            <person name="Jenkins J."/>
            <person name="Shu S."/>
            <person name="Sims D."/>
            <person name="Kennedy M."/>
            <person name="Amirebrahimi M."/>
            <person name="Weers B.D."/>
            <person name="McKinley B."/>
            <person name="Mattison A."/>
            <person name="Morishige D.T."/>
            <person name="Grimwood J."/>
            <person name="Schmutz J."/>
            <person name="Mullet J.E."/>
        </authorList>
    </citation>
    <scope>NUCLEOTIDE SEQUENCE [LARGE SCALE GENOMIC DNA]</scope>
    <source>
        <strain evidence="2">cv. BTx623</strain>
    </source>
</reference>
<dbReference type="AlphaFoldDB" id="A0A1B6QGM9"/>
<dbReference type="Proteomes" id="UP000000768">
    <property type="component" value="Chromosome 2"/>
</dbReference>